<evidence type="ECO:0000313" key="3">
    <source>
        <dbReference type="Proteomes" id="UP000015104"/>
    </source>
</evidence>
<dbReference type="AlphaFoldDB" id="T1KNZ5"/>
<name>T1KNZ5_TETUR</name>
<dbReference type="InterPro" id="IPR004000">
    <property type="entry name" value="Actin"/>
</dbReference>
<dbReference type="EnsemblMetazoa" id="tetur16g02740.1">
    <property type="protein sequence ID" value="tetur16g02740.1"/>
    <property type="gene ID" value="tetur16g02740"/>
</dbReference>
<protein>
    <recommendedName>
        <fullName evidence="4">Actin-related protein 10</fullName>
    </recommendedName>
</protein>
<accession>T1KNZ5</accession>
<comment type="similarity">
    <text evidence="1">Belongs to the actin family.</text>
</comment>
<dbReference type="OMA" id="WERDNDN"/>
<dbReference type="Gene3D" id="3.90.640.10">
    <property type="entry name" value="Actin, Chain A, domain 4"/>
    <property type="match status" value="1"/>
</dbReference>
<dbReference type="PANTHER" id="PTHR11937">
    <property type="entry name" value="ACTIN"/>
    <property type="match status" value="1"/>
</dbReference>
<dbReference type="SMART" id="SM00268">
    <property type="entry name" value="ACTIN"/>
    <property type="match status" value="1"/>
</dbReference>
<dbReference type="EMBL" id="CAEY01000279">
    <property type="status" value="NOT_ANNOTATED_CDS"/>
    <property type="molecule type" value="Genomic_DNA"/>
</dbReference>
<dbReference type="OrthoDB" id="337660at2759"/>
<dbReference type="Proteomes" id="UP000015104">
    <property type="component" value="Unassembled WGS sequence"/>
</dbReference>
<dbReference type="KEGG" id="tut:107365853"/>
<dbReference type="HOGENOM" id="CLU_027965_2_1_1"/>
<evidence type="ECO:0000313" key="2">
    <source>
        <dbReference type="EnsemblMetazoa" id="tetur16g02740.1"/>
    </source>
</evidence>
<reference evidence="2" key="2">
    <citation type="submission" date="2015-06" db="UniProtKB">
        <authorList>
            <consortium name="EnsemblMetazoa"/>
        </authorList>
    </citation>
    <scope>IDENTIFICATION</scope>
</reference>
<dbReference type="Pfam" id="PF00022">
    <property type="entry name" value="Actin"/>
    <property type="match status" value="1"/>
</dbReference>
<gene>
    <name evidence="2" type="primary">107365853</name>
</gene>
<keyword evidence="3" id="KW-1185">Reference proteome</keyword>
<dbReference type="CDD" id="cd10207">
    <property type="entry name" value="ASKHA_NBD_Arp10"/>
    <property type="match status" value="1"/>
</dbReference>
<dbReference type="InterPro" id="IPR043129">
    <property type="entry name" value="ATPase_NBD"/>
</dbReference>
<sequence length="384" mass="43744">MTDKHSVILEFGHRYTKCGFVQELAPRAIIRSVVASSHGKEVELASLSGSQLDQAFKTIIQTIYFRYLGVNYKERKVILIETLFTQNNVRQSLINVLYQHFEVPSLLIVPHHLMTLVPYMVSTGIVLDIGWKEAMAVPVIEGITLVNSVKYTPLGGKAINERIHDELIDRKAILRKNGVEKVYEESDRFDDFVLENIKVKTCFIAPFERGQLMLEHKAGLKEAPDNTPKDVYFHVDQNNTLLIPGGLRESAGEILFELYGEEETVATLILEVLLSCPIDYRKTLASNLIITGGTSMLPGFKHRLKMELLFLVKKIEKYSNNIYIDKFMFHPPLCKENYIAWLGASIFGSTDVVAMRAISRDTYLKTKGCFVDWSEWRPQPLNKI</sequence>
<reference evidence="3" key="1">
    <citation type="submission" date="2011-08" db="EMBL/GenBank/DDBJ databases">
        <authorList>
            <person name="Rombauts S."/>
        </authorList>
    </citation>
    <scope>NUCLEOTIDE SEQUENCE</scope>
    <source>
        <strain evidence="3">London</strain>
    </source>
</reference>
<dbReference type="Gene3D" id="3.30.420.40">
    <property type="match status" value="2"/>
</dbReference>
<dbReference type="STRING" id="32264.T1KNZ5"/>
<proteinExistence type="inferred from homology"/>
<evidence type="ECO:0008006" key="4">
    <source>
        <dbReference type="Google" id="ProtNLM"/>
    </source>
</evidence>
<evidence type="ECO:0000256" key="1">
    <source>
        <dbReference type="RuleBase" id="RU000487"/>
    </source>
</evidence>
<dbReference type="eggNOG" id="KOG0676">
    <property type="taxonomic scope" value="Eukaryota"/>
</dbReference>
<dbReference type="SUPFAM" id="SSF53067">
    <property type="entry name" value="Actin-like ATPase domain"/>
    <property type="match status" value="2"/>
</dbReference>
<organism evidence="2 3">
    <name type="scientific">Tetranychus urticae</name>
    <name type="common">Two-spotted spider mite</name>
    <dbReference type="NCBI Taxonomy" id="32264"/>
    <lineage>
        <taxon>Eukaryota</taxon>
        <taxon>Metazoa</taxon>
        <taxon>Ecdysozoa</taxon>
        <taxon>Arthropoda</taxon>
        <taxon>Chelicerata</taxon>
        <taxon>Arachnida</taxon>
        <taxon>Acari</taxon>
        <taxon>Acariformes</taxon>
        <taxon>Trombidiformes</taxon>
        <taxon>Prostigmata</taxon>
        <taxon>Eleutherengona</taxon>
        <taxon>Raphignathae</taxon>
        <taxon>Tetranychoidea</taxon>
        <taxon>Tetranychidae</taxon>
        <taxon>Tetranychus</taxon>
    </lineage>
</organism>